<dbReference type="AlphaFoldDB" id="A0A0R2DN01"/>
<evidence type="ECO:0000313" key="1">
    <source>
        <dbReference type="EMBL" id="KRN01076.1"/>
    </source>
</evidence>
<evidence type="ECO:0000313" key="2">
    <source>
        <dbReference type="Proteomes" id="UP000051589"/>
    </source>
</evidence>
<dbReference type="Proteomes" id="UP000051589">
    <property type="component" value="Unassembled WGS sequence"/>
</dbReference>
<gene>
    <name evidence="1" type="ORF">FD13_GL001440</name>
</gene>
<comment type="caution">
    <text evidence="1">The sequence shown here is derived from an EMBL/GenBank/DDBJ whole genome shotgun (WGS) entry which is preliminary data.</text>
</comment>
<proteinExistence type="predicted"/>
<dbReference type="PATRIC" id="fig|1423803.3.peg.1480"/>
<dbReference type="STRING" id="1423803.FD13_GL001440"/>
<dbReference type="EMBL" id="AYZH01000036">
    <property type="protein sequence ID" value="KRN01076.1"/>
    <property type="molecule type" value="Genomic_DNA"/>
</dbReference>
<evidence type="ECO:0008006" key="3">
    <source>
        <dbReference type="Google" id="ProtNLM"/>
    </source>
</evidence>
<dbReference type="OrthoDB" id="9182160at2"/>
<accession>A0A0R2DN01</accession>
<name>A0A0R2DN01_9LACO</name>
<reference evidence="1 2" key="1">
    <citation type="journal article" date="2015" name="Genome Announc.">
        <title>Expanding the biotechnology potential of lactobacilli through comparative genomics of 213 strains and associated genera.</title>
        <authorList>
            <person name="Sun Z."/>
            <person name="Harris H.M."/>
            <person name="McCann A."/>
            <person name="Guo C."/>
            <person name="Argimon S."/>
            <person name="Zhang W."/>
            <person name="Yang X."/>
            <person name="Jeffery I.B."/>
            <person name="Cooney J.C."/>
            <person name="Kagawa T.F."/>
            <person name="Liu W."/>
            <person name="Song Y."/>
            <person name="Salvetti E."/>
            <person name="Wrobel A."/>
            <person name="Rasinkangas P."/>
            <person name="Parkhill J."/>
            <person name="Rea M.C."/>
            <person name="O'Sullivan O."/>
            <person name="Ritari J."/>
            <person name="Douillard F.P."/>
            <person name="Paul Ross R."/>
            <person name="Yang R."/>
            <person name="Briner A.E."/>
            <person name="Felis G.E."/>
            <person name="de Vos W.M."/>
            <person name="Barrangou R."/>
            <person name="Klaenhammer T.R."/>
            <person name="Caufield P.W."/>
            <person name="Cui Y."/>
            <person name="Zhang H."/>
            <person name="O'Toole P.W."/>
        </authorList>
    </citation>
    <scope>NUCLEOTIDE SEQUENCE [LARGE SCALE GENOMIC DNA]</scope>
    <source>
        <strain evidence="1 2">DSM 21775</strain>
    </source>
</reference>
<sequence length="306" mass="35910">MTKKLKELQDTVLKHDFNNLAQILDFSSTFMEYLSDNKQAVIVAQNEHNYNFFQFNKNANFTITRPFNSELILNFNEFQKKRVIFDNYISLLNEHKEKAKEFITKPKIIDELLYTAQQAIGFTLDTLPQGKSNNARKINGDLFELMMLYVMRSMGIDATHGTFPMTIKDDNGNQISKMNWQHDMIVHHKNYKTPSMIGSVKTTSKDRISKVFMDKYLYDRLSGTQTAQIAIFLHDVQRAKAKKEGVYKVSQTFLTGHFKAYTLKINPLDGVYYMDMRPIFESDDLLKKQIKRFHYLLLNDIWQYIS</sequence>
<dbReference type="RefSeq" id="WP_061777558.1">
    <property type="nucleotide sequence ID" value="NZ_AYZH01000036.1"/>
</dbReference>
<keyword evidence="2" id="KW-1185">Reference proteome</keyword>
<organism evidence="1 2">
    <name type="scientific">Levilactobacillus senmaizukei DSM 21775 = NBRC 103853</name>
    <dbReference type="NCBI Taxonomy" id="1423803"/>
    <lineage>
        <taxon>Bacteria</taxon>
        <taxon>Bacillati</taxon>
        <taxon>Bacillota</taxon>
        <taxon>Bacilli</taxon>
        <taxon>Lactobacillales</taxon>
        <taxon>Lactobacillaceae</taxon>
        <taxon>Levilactobacillus</taxon>
    </lineage>
</organism>
<protein>
    <recommendedName>
        <fullName evidence="3">Restriction endonuclease</fullName>
    </recommendedName>
</protein>